<name>A0A2J6RLR5_HYAVF</name>
<dbReference type="Pfam" id="PF18089">
    <property type="entry name" value="DAPG_hydrolase"/>
    <property type="match status" value="1"/>
</dbReference>
<evidence type="ECO:0000313" key="7">
    <source>
        <dbReference type="Proteomes" id="UP000235786"/>
    </source>
</evidence>
<dbReference type="InterPro" id="IPR041526">
    <property type="entry name" value="DAPG_hydrolase"/>
</dbReference>
<evidence type="ECO:0000256" key="1">
    <source>
        <dbReference type="ARBA" id="ARBA00001947"/>
    </source>
</evidence>
<evidence type="ECO:0000256" key="2">
    <source>
        <dbReference type="ARBA" id="ARBA00022723"/>
    </source>
</evidence>
<gene>
    <name evidence="6" type="ORF">L207DRAFT_512519</name>
</gene>
<evidence type="ECO:0000256" key="3">
    <source>
        <dbReference type="ARBA" id="ARBA00022801"/>
    </source>
</evidence>
<evidence type="ECO:0000256" key="4">
    <source>
        <dbReference type="ARBA" id="ARBA00022833"/>
    </source>
</evidence>
<dbReference type="GO" id="GO:0046872">
    <property type="term" value="F:metal ion binding"/>
    <property type="evidence" value="ECO:0007669"/>
    <property type="project" value="UniProtKB-KW"/>
</dbReference>
<accession>A0A2J6RLR5</accession>
<feature type="domain" description="DAPG hydrolase PhiG" evidence="5">
    <location>
        <begin position="15"/>
        <end position="222"/>
    </location>
</feature>
<keyword evidence="4" id="KW-0862">Zinc</keyword>
<keyword evidence="3" id="KW-0378">Hydrolase</keyword>
<reference evidence="6 7" key="1">
    <citation type="submission" date="2016-04" db="EMBL/GenBank/DDBJ databases">
        <title>A degradative enzymes factory behind the ericoid mycorrhizal symbiosis.</title>
        <authorList>
            <consortium name="DOE Joint Genome Institute"/>
            <person name="Martino E."/>
            <person name="Morin E."/>
            <person name="Grelet G."/>
            <person name="Kuo A."/>
            <person name="Kohler A."/>
            <person name="Daghino S."/>
            <person name="Barry K."/>
            <person name="Choi C."/>
            <person name="Cichocki N."/>
            <person name="Clum A."/>
            <person name="Copeland A."/>
            <person name="Hainaut M."/>
            <person name="Haridas S."/>
            <person name="Labutti K."/>
            <person name="Lindquist E."/>
            <person name="Lipzen A."/>
            <person name="Khouja H.-R."/>
            <person name="Murat C."/>
            <person name="Ohm R."/>
            <person name="Olson A."/>
            <person name="Spatafora J."/>
            <person name="Veneault-Fourrey C."/>
            <person name="Henrissat B."/>
            <person name="Grigoriev I."/>
            <person name="Martin F."/>
            <person name="Perotto S."/>
        </authorList>
    </citation>
    <scope>NUCLEOTIDE SEQUENCE [LARGE SCALE GENOMIC DNA]</scope>
    <source>
        <strain evidence="6 7">F</strain>
    </source>
</reference>
<dbReference type="OrthoDB" id="3335931at2759"/>
<keyword evidence="7" id="KW-1185">Reference proteome</keyword>
<comment type="cofactor">
    <cofactor evidence="1">
        <name>Zn(2+)</name>
        <dbReference type="ChEBI" id="CHEBI:29105"/>
    </cofactor>
</comment>
<dbReference type="Proteomes" id="UP000235786">
    <property type="component" value="Unassembled WGS sequence"/>
</dbReference>
<dbReference type="EMBL" id="KZ613946">
    <property type="protein sequence ID" value="PMD39452.1"/>
    <property type="molecule type" value="Genomic_DNA"/>
</dbReference>
<organism evidence="6 7">
    <name type="scientific">Hyaloscypha variabilis (strain UAMH 11265 / GT02V1 / F)</name>
    <name type="common">Meliniomyces variabilis</name>
    <dbReference type="NCBI Taxonomy" id="1149755"/>
    <lineage>
        <taxon>Eukaryota</taxon>
        <taxon>Fungi</taxon>
        <taxon>Dikarya</taxon>
        <taxon>Ascomycota</taxon>
        <taxon>Pezizomycotina</taxon>
        <taxon>Leotiomycetes</taxon>
        <taxon>Helotiales</taxon>
        <taxon>Hyaloscyphaceae</taxon>
        <taxon>Hyaloscypha</taxon>
        <taxon>Hyaloscypha variabilis</taxon>
    </lineage>
</organism>
<dbReference type="AlphaFoldDB" id="A0A2J6RLR5"/>
<protein>
    <recommendedName>
        <fullName evidence="5">DAPG hydrolase PhiG domain-containing protein</fullName>
    </recommendedName>
</protein>
<proteinExistence type="predicted"/>
<keyword evidence="2" id="KW-0479">Metal-binding</keyword>
<sequence length="234" mass="26737">MTETTSSNQQIFPLRLQDAKLLLSAPYHSVETGWAFNSDGIAHIAATTYMPNCTSAMIAWWFGWIHTTDQYKLWHPTDHIWSSWEGPRNNDSTYIGGHHLVHEYIGEDLAKLKISFVSPENYFGKGWEEEFKANGYGLAVCGRIGNWDDESGEVVYMGHLIHLIKEEKMGIRMRSRFWTGDLDGVSDPEVRRKLVPQSFPEALCKHAVEEMAILGSILPGMFEKYSKKEHSEKL</sequence>
<evidence type="ECO:0000313" key="6">
    <source>
        <dbReference type="EMBL" id="PMD39452.1"/>
    </source>
</evidence>
<evidence type="ECO:0000259" key="5">
    <source>
        <dbReference type="Pfam" id="PF18089"/>
    </source>
</evidence>
<dbReference type="GO" id="GO:0016787">
    <property type="term" value="F:hydrolase activity"/>
    <property type="evidence" value="ECO:0007669"/>
    <property type="project" value="UniProtKB-KW"/>
</dbReference>